<evidence type="ECO:0000313" key="2">
    <source>
        <dbReference type="Proteomes" id="UP001549207"/>
    </source>
</evidence>
<proteinExistence type="predicted"/>
<reference evidence="1" key="1">
    <citation type="submission" date="2024-06" db="EMBL/GenBank/DDBJ databases">
        <title>Genomic Encyclopedia of Type Strains, Phase IV (KMG-IV): sequencing the most valuable type-strain genomes for metagenomic binning, comparative biology and taxonomic classification.</title>
        <authorList>
            <person name="Goeker M."/>
        </authorList>
    </citation>
    <scope>NUCLEOTIDE SEQUENCE</scope>
    <source>
        <strain evidence="1">SJCon</strain>
    </source>
</reference>
<dbReference type="EMBL" id="JBEPNJ010000012">
    <property type="protein sequence ID" value="MET3773239.1"/>
    <property type="molecule type" value="Genomic_DNA"/>
</dbReference>
<evidence type="ECO:0000313" key="1">
    <source>
        <dbReference type="EMBL" id="MET3773239.1"/>
    </source>
</evidence>
<keyword evidence="2" id="KW-1185">Reference proteome</keyword>
<accession>A0ACC6THQ3</accession>
<dbReference type="Proteomes" id="UP001549207">
    <property type="component" value="Unassembled WGS sequence"/>
</dbReference>
<protein>
    <submittedName>
        <fullName evidence="1">High affinity sulfate transporter 1</fullName>
    </submittedName>
</protein>
<organism evidence="1 2">
    <name type="scientific">Arthrobacter nitrophenolicus</name>
    <dbReference type="NCBI Taxonomy" id="683150"/>
    <lineage>
        <taxon>Bacteria</taxon>
        <taxon>Bacillati</taxon>
        <taxon>Actinomycetota</taxon>
        <taxon>Actinomycetes</taxon>
        <taxon>Micrococcales</taxon>
        <taxon>Micrococcaceae</taxon>
        <taxon>Arthrobacter</taxon>
    </lineage>
</organism>
<sequence>MPVHQIAAFAPRLMAGQGRMGHDLNMRRSGLSRSWWIPPSLRGYKTEWLRHDLVAGAALFAVLVPAGMAYAQAAGLPPVTGLYATIVPLIVYAAVGPSRVLVLGPDSALAPMIVAALIPLAAADEQRSVALAGLLAILIGAIMLVGSVLRLGIVTGLLSKPIRLGYLNGIALLVVASQVPTLLGISVEGESPWDKLFAAVPKVLAGETNMTALLLGLASLALILVPRWLKWKVPGVLIAVVVSCLAVALLGLRDDVKVTGALPQGLPAPALGGIGWADVLALLPAAAGIALIVFVDTGTLSQSLAAARNGKVSGNHEMAALGAANAASGLFGGFPISASTSRTPVAVESGSKSQLTGVVGAVLVLGFMLAAPGVTEFLPSTTLAAIVIAAAAGIADPAGVRRLIGMSRSESLVMLAAFLGVTILGVLPGIVVAVGLAILDFLRRAWDPYRAELVDVPGTPGYHDVSRHPDGERVPGLLILRFDAPLFFGNGALLGSFVRNALEEAPPGTERVVLAAEPVTGIDTTALDELIQLDEWLERHGVDLVFAEMKGPVKDRLLRYGMGARFSPEHFYPTTSEAVRAFQREEREA</sequence>
<comment type="caution">
    <text evidence="1">The sequence shown here is derived from an EMBL/GenBank/DDBJ whole genome shotgun (WGS) entry which is preliminary data.</text>
</comment>
<name>A0ACC6THQ3_9MICC</name>
<gene>
    <name evidence="1" type="ORF">ABIC98_002899</name>
</gene>